<dbReference type="AlphaFoldDB" id="A0A0F3N684"/>
<name>A0A0F3N684_ANAPH</name>
<organism evidence="1 2">
    <name type="scientific">Anaplasma phagocytophilum str. NCH-1</name>
    <dbReference type="NCBI Taxonomy" id="1359161"/>
    <lineage>
        <taxon>Bacteria</taxon>
        <taxon>Pseudomonadati</taxon>
        <taxon>Pseudomonadota</taxon>
        <taxon>Alphaproteobacteria</taxon>
        <taxon>Rickettsiales</taxon>
        <taxon>Anaplasmataceae</taxon>
        <taxon>Anaplasma</taxon>
        <taxon>phagocytophilum group</taxon>
    </lineage>
</organism>
<dbReference type="PATRIC" id="fig|1359161.3.peg.1390"/>
<reference evidence="1 2" key="1">
    <citation type="submission" date="2015-01" db="EMBL/GenBank/DDBJ databases">
        <title>Genome Sequencing of Rickettsiales.</title>
        <authorList>
            <person name="Daugherty S.C."/>
            <person name="Su Q."/>
            <person name="Abolude K."/>
            <person name="Beier-Sexton M."/>
            <person name="Carlyon J.A."/>
            <person name="Carter R."/>
            <person name="Day N.P."/>
            <person name="Dumler S.J."/>
            <person name="Dyachenko V."/>
            <person name="Godinez A."/>
            <person name="Kurtti T.J."/>
            <person name="Lichay M."/>
            <person name="Mullins K.E."/>
            <person name="Ott S."/>
            <person name="Pappas-Brown V."/>
            <person name="Paris D.H."/>
            <person name="Patel P."/>
            <person name="Richards A.L."/>
            <person name="Sadzewicz L."/>
            <person name="Sears K."/>
            <person name="Seidman D."/>
            <person name="Sengamalay N."/>
            <person name="Stenos J."/>
            <person name="Tallon L.J."/>
            <person name="Vincent G."/>
            <person name="Fraser C.M."/>
            <person name="Munderloh U."/>
            <person name="Dunning-Hotopp J.C."/>
        </authorList>
    </citation>
    <scope>NUCLEOTIDE SEQUENCE [LARGE SCALE GENOMIC DNA]</scope>
    <source>
        <strain evidence="1 2">NCH-1</strain>
    </source>
</reference>
<proteinExistence type="predicted"/>
<evidence type="ECO:0000313" key="1">
    <source>
        <dbReference type="EMBL" id="KJV63192.1"/>
    </source>
</evidence>
<accession>A0A0F3N684</accession>
<gene>
    <name evidence="1" type="ORF">EPHNCH_1221</name>
</gene>
<evidence type="ECO:0000313" key="2">
    <source>
        <dbReference type="Proteomes" id="UP000033754"/>
    </source>
</evidence>
<protein>
    <submittedName>
        <fullName evidence="1">Uncharacterized protein</fullName>
    </submittedName>
</protein>
<dbReference type="EMBL" id="LANT01000008">
    <property type="protein sequence ID" value="KJV63192.1"/>
    <property type="molecule type" value="Genomic_DNA"/>
</dbReference>
<dbReference type="Proteomes" id="UP000033754">
    <property type="component" value="Unassembled WGS sequence"/>
</dbReference>
<comment type="caution">
    <text evidence="1">The sequence shown here is derived from an EMBL/GenBank/DDBJ whole genome shotgun (WGS) entry which is preliminary data.</text>
</comment>
<sequence>MCICLVREFLFSIFLRFYVVRKYIFLLTAIPVEDFSRKGFC</sequence>